<accession>A0A0C3QDT9</accession>
<feature type="compositionally biased region" description="Basic and acidic residues" evidence="1">
    <location>
        <begin position="161"/>
        <end position="170"/>
    </location>
</feature>
<dbReference type="EMBL" id="KN823094">
    <property type="protein sequence ID" value="KIO23049.1"/>
    <property type="molecule type" value="Genomic_DNA"/>
</dbReference>
<dbReference type="HOGENOM" id="CLU_1082559_0_0_1"/>
<evidence type="ECO:0000256" key="1">
    <source>
        <dbReference type="SAM" id="MobiDB-lite"/>
    </source>
</evidence>
<proteinExistence type="predicted"/>
<feature type="compositionally biased region" description="Basic residues" evidence="1">
    <location>
        <begin position="248"/>
        <end position="257"/>
    </location>
</feature>
<name>A0A0C3QDT9_9AGAM</name>
<reference evidence="3 4" key="1">
    <citation type="submission" date="2014-04" db="EMBL/GenBank/DDBJ databases">
        <authorList>
            <consortium name="DOE Joint Genome Institute"/>
            <person name="Kuo A."/>
            <person name="Girlanda M."/>
            <person name="Perotto S."/>
            <person name="Kohler A."/>
            <person name="Nagy L.G."/>
            <person name="Floudas D."/>
            <person name="Copeland A."/>
            <person name="Barry K.W."/>
            <person name="Cichocki N."/>
            <person name="Veneault-Fourrey C."/>
            <person name="LaButti K."/>
            <person name="Lindquist E.A."/>
            <person name="Lipzen A."/>
            <person name="Lundell T."/>
            <person name="Morin E."/>
            <person name="Murat C."/>
            <person name="Sun H."/>
            <person name="Tunlid A."/>
            <person name="Henrissat B."/>
            <person name="Grigoriev I.V."/>
            <person name="Hibbett D.S."/>
            <person name="Martin F."/>
            <person name="Nordberg H.P."/>
            <person name="Cantor M.N."/>
            <person name="Hua S.X."/>
        </authorList>
    </citation>
    <scope>NUCLEOTIDE SEQUENCE [LARGE SCALE GENOMIC DNA]</scope>
    <source>
        <strain evidence="3 4">MUT 4182</strain>
    </source>
</reference>
<organism evidence="3 4">
    <name type="scientific">Tulasnella calospora MUT 4182</name>
    <dbReference type="NCBI Taxonomy" id="1051891"/>
    <lineage>
        <taxon>Eukaryota</taxon>
        <taxon>Fungi</taxon>
        <taxon>Dikarya</taxon>
        <taxon>Basidiomycota</taxon>
        <taxon>Agaricomycotina</taxon>
        <taxon>Agaricomycetes</taxon>
        <taxon>Cantharellales</taxon>
        <taxon>Tulasnellaceae</taxon>
        <taxon>Tulasnella</taxon>
    </lineage>
</organism>
<keyword evidence="4" id="KW-1185">Reference proteome</keyword>
<gene>
    <name evidence="3" type="ORF">M407DRAFT_113871</name>
</gene>
<dbReference type="OrthoDB" id="2502792at2759"/>
<evidence type="ECO:0000313" key="4">
    <source>
        <dbReference type="Proteomes" id="UP000054248"/>
    </source>
</evidence>
<keyword evidence="2" id="KW-0472">Membrane</keyword>
<evidence type="ECO:0000256" key="2">
    <source>
        <dbReference type="SAM" id="Phobius"/>
    </source>
</evidence>
<dbReference type="AlphaFoldDB" id="A0A0C3QDT9"/>
<reference evidence="4" key="2">
    <citation type="submission" date="2015-01" db="EMBL/GenBank/DDBJ databases">
        <title>Evolutionary Origins and Diversification of the Mycorrhizal Mutualists.</title>
        <authorList>
            <consortium name="DOE Joint Genome Institute"/>
            <consortium name="Mycorrhizal Genomics Consortium"/>
            <person name="Kohler A."/>
            <person name="Kuo A."/>
            <person name="Nagy L.G."/>
            <person name="Floudas D."/>
            <person name="Copeland A."/>
            <person name="Barry K.W."/>
            <person name="Cichocki N."/>
            <person name="Veneault-Fourrey C."/>
            <person name="LaButti K."/>
            <person name="Lindquist E.A."/>
            <person name="Lipzen A."/>
            <person name="Lundell T."/>
            <person name="Morin E."/>
            <person name="Murat C."/>
            <person name="Riley R."/>
            <person name="Ohm R."/>
            <person name="Sun H."/>
            <person name="Tunlid A."/>
            <person name="Henrissat B."/>
            <person name="Grigoriev I.V."/>
            <person name="Hibbett D.S."/>
            <person name="Martin F."/>
        </authorList>
    </citation>
    <scope>NUCLEOTIDE SEQUENCE [LARGE SCALE GENOMIC DNA]</scope>
    <source>
        <strain evidence="4">MUT 4182</strain>
    </source>
</reference>
<feature type="region of interest" description="Disordered" evidence="1">
    <location>
        <begin position="154"/>
        <end position="180"/>
    </location>
</feature>
<keyword evidence="2" id="KW-0812">Transmembrane</keyword>
<protein>
    <submittedName>
        <fullName evidence="3">Uncharacterized protein</fullName>
    </submittedName>
</protein>
<dbReference type="Proteomes" id="UP000054248">
    <property type="component" value="Unassembled WGS sequence"/>
</dbReference>
<feature type="region of interest" description="Disordered" evidence="1">
    <location>
        <begin position="232"/>
        <end position="257"/>
    </location>
</feature>
<feature type="transmembrane region" description="Helical" evidence="2">
    <location>
        <begin position="65"/>
        <end position="84"/>
    </location>
</feature>
<feature type="transmembrane region" description="Helical" evidence="2">
    <location>
        <begin position="35"/>
        <end position="53"/>
    </location>
</feature>
<sequence length="257" mass="27901">MEGVLDTLTQAARTAFNLVHFVAYKLGYDIDTSTLASSILSLIAIYFTIITIYRTATYAIRTVFWLAKWALILYVVGGAVGWFLSGGKGFTFKPVLELAFAYALNLLGWGGLPDVQVQPGGGVRVNGVTLELPPDYHQYGDAWKRFKTKSQKRSKASSRSVFDRFDDSKGSKKKGRSSGNVSGAAAVAQGILGDDGAAIVQSVEAIQKGVSDSFEAVKKAWLGGAENDVRGERAGWWPWSSNEEPSSRRKKSNSSSR</sequence>
<evidence type="ECO:0000313" key="3">
    <source>
        <dbReference type="EMBL" id="KIO23049.1"/>
    </source>
</evidence>
<keyword evidence="2" id="KW-1133">Transmembrane helix</keyword>